<dbReference type="Gene3D" id="2.60.40.4070">
    <property type="match status" value="1"/>
</dbReference>
<accession>A0A4S3ZXC1</accession>
<dbReference type="GO" id="GO:0008234">
    <property type="term" value="F:cysteine-type peptidase activity"/>
    <property type="evidence" value="ECO:0007669"/>
    <property type="project" value="InterPro"/>
</dbReference>
<dbReference type="SUPFAM" id="SSF52129">
    <property type="entry name" value="Caspase-like"/>
    <property type="match status" value="1"/>
</dbReference>
<keyword evidence="1 2" id="KW-0732">Signal</keyword>
<dbReference type="GO" id="GO:0006508">
    <property type="term" value="P:proteolysis"/>
    <property type="evidence" value="ECO:0007669"/>
    <property type="project" value="InterPro"/>
</dbReference>
<organism evidence="4 5">
    <name type="scientific">Flavobacterium supellecticarium</name>
    <dbReference type="NCBI Taxonomy" id="2565924"/>
    <lineage>
        <taxon>Bacteria</taxon>
        <taxon>Pseudomonadati</taxon>
        <taxon>Bacteroidota</taxon>
        <taxon>Flavobacteriia</taxon>
        <taxon>Flavobacteriales</taxon>
        <taxon>Flavobacteriaceae</taxon>
        <taxon>Flavobacterium</taxon>
    </lineage>
</organism>
<dbReference type="InterPro" id="IPR001769">
    <property type="entry name" value="Gingipain"/>
</dbReference>
<evidence type="ECO:0000313" key="5">
    <source>
        <dbReference type="Proteomes" id="UP000307507"/>
    </source>
</evidence>
<dbReference type="EMBL" id="SSNZ01000003">
    <property type="protein sequence ID" value="THF50446.1"/>
    <property type="molecule type" value="Genomic_DNA"/>
</dbReference>
<feature type="domain" description="Gingipain" evidence="3">
    <location>
        <begin position="541"/>
        <end position="919"/>
    </location>
</feature>
<gene>
    <name evidence="4" type="primary">porU</name>
    <name evidence="4" type="ORF">E6C50_09460</name>
</gene>
<dbReference type="RefSeq" id="WP_136402992.1">
    <property type="nucleotide sequence ID" value="NZ_SSNZ01000003.1"/>
</dbReference>
<feature type="chain" id="PRO_5020645437" evidence="2">
    <location>
        <begin position="19"/>
        <end position="1288"/>
    </location>
</feature>
<dbReference type="NCBIfam" id="NF033707">
    <property type="entry name" value="T9SS_sortase"/>
    <property type="match status" value="1"/>
</dbReference>
<dbReference type="InterPro" id="IPR029031">
    <property type="entry name" value="Gingipain_N_sf"/>
</dbReference>
<comment type="caution">
    <text evidence="4">The sequence shown here is derived from an EMBL/GenBank/DDBJ whole genome shotgun (WGS) entry which is preliminary data.</text>
</comment>
<evidence type="ECO:0000313" key="4">
    <source>
        <dbReference type="EMBL" id="THF50446.1"/>
    </source>
</evidence>
<proteinExistence type="predicted"/>
<dbReference type="Gene3D" id="3.40.50.1460">
    <property type="match status" value="1"/>
</dbReference>
<evidence type="ECO:0000256" key="1">
    <source>
        <dbReference type="ARBA" id="ARBA00022729"/>
    </source>
</evidence>
<dbReference type="InterPro" id="IPR029030">
    <property type="entry name" value="Caspase-like_dom_sf"/>
</dbReference>
<dbReference type="Gene3D" id="3.40.50.10390">
    <property type="entry name" value="Gingipain r, domain 1"/>
    <property type="match status" value="1"/>
</dbReference>
<keyword evidence="5" id="KW-1185">Reference proteome</keyword>
<dbReference type="Proteomes" id="UP000307507">
    <property type="component" value="Unassembled WGS sequence"/>
</dbReference>
<dbReference type="CDD" id="cd02258">
    <property type="entry name" value="Peptidase_C25_N"/>
    <property type="match status" value="1"/>
</dbReference>
<feature type="signal peptide" evidence="2">
    <location>
        <begin position="1"/>
        <end position="18"/>
    </location>
</feature>
<sequence>MKKYILFIFLFTSLLSFAQQKEHIVIEWKPAAGIQYETVNYKVPQFAAENFEFNADLKSIRFKKAIPVTGTIDTRSLKISNVVYESISRSDLNDLSVASLPDKLNEKLEHFIARDEQKAVLIFSPIIKVGEMFKRVVSLDAEFSNGGSSRMASLNMNVAAVTNSVLASGDFYRFYVEKSGVYKISRAFLQQLGMNTGVDPRNIKIYGNGGRMLPLLNSTPYPDDLEENAIQVIGEGDGDFGEYDYIIFYAEGPEGWNKESLTNVNLYADRSHYYITAKGGPGKRINTNVQPSQATTVTYNQFDDYQFHEVDKVNIGRLGRKWFGEMFAIENEQTFKFQIPNLVTSVPVKIRVNMASASYGNSSFQVKANEQSVGTVNFNALSPDVHVAAYETLLENTFSATSGDISVKLTYDNGGVPSSNGYLDYIALESQRQLTGYGKQFLFYRNDAANNIGVAEYILSNASGIGQVWDVTDIYNVTKFENQGQATFSFKANLGEVRKYVAVDYNDLYSPMNDGAGRIPNQDLKGTIFKNQQGEFQDVDYLIITPASLNGQAERLANYHRNNSGLNVKVVNLENIYQEFSSGKQDIAAIRNFIKYVYWNASTPTKRVRYVNMFGDASFDYKNRIPNNTNIVPVFHGLNPNDPKVNNSQNFSAYASFMSDDFYVLMDPTEGPMLTTAGLDIAVGRMLVSSSQQANDMVTKALEYFDERSYGRWRNNYVLISDDADNTTDATLQFDLDRLGDELYEKKPFVNVKKIHTDSYLQEVAAGGERYPKARQDILEAFAQGALAVNYFGHGGEDGLATERIFDKADAQNLTNRFRYPLFITITCEFTRFDNPYRPTGGEYMYWNTAGGAVALVATTREIGITTGLNMNKSLSKFLYSYGSDVYDTMSEALRKTKNENLTDNRNVVFFIGDPAMKLAIPKPKIRLTKVNDVPIAQFNNALQALSYVKLTGEVTDEIGNPLPSYNGDLAVQIFDKKISRSTLGNNGASNSNGLIIMNFKTLGETVFRGNASVTNGAFEFGFVMPKDIRVPVGNGRVSFYAKKKQILENQTGYDTLIQIGGVNPNAAVDNTPPKVRLYMNDESFVSGGITNASPYLLAFLEDENGINTASGIGHDIIGILDGDETKPYVMNDYYETFPDDYTKGKLRFPFRNLAKGLHTLTFKAWDVYNNLVTAEIQFVVVGDEGLELDKVLNYPNPFVSYTEFWFTHNSPYEPLDVQVQIMTITGKVVKTINQSIMTEGFLSRDIKWDGRDDFGDRIGKGVYVYKLTVKSSVSNKRAEKYEKLVIL</sequence>
<dbReference type="OrthoDB" id="9809780at2"/>
<dbReference type="Pfam" id="PF01364">
    <property type="entry name" value="Peptidase_C25"/>
    <property type="match status" value="1"/>
</dbReference>
<protein>
    <submittedName>
        <fullName evidence="4">Type IX secretion system sortase PorU</fullName>
    </submittedName>
</protein>
<evidence type="ECO:0000259" key="3">
    <source>
        <dbReference type="Pfam" id="PF01364"/>
    </source>
</evidence>
<reference evidence="4 5" key="1">
    <citation type="submission" date="2019-04" db="EMBL/GenBank/DDBJ databases">
        <title>Flavobacterium sp. nov. isolated from construction timber.</title>
        <authorList>
            <person name="Lin S.-Y."/>
            <person name="Chang C.-T."/>
            <person name="Young C.-C."/>
        </authorList>
    </citation>
    <scope>NUCLEOTIDE SEQUENCE [LARGE SCALE GENOMIC DNA]</scope>
    <source>
        <strain evidence="4 5">CC-CTC003</strain>
    </source>
</reference>
<evidence type="ECO:0000256" key="2">
    <source>
        <dbReference type="SAM" id="SignalP"/>
    </source>
</evidence>
<name>A0A4S3ZXC1_9FLAO</name>